<dbReference type="PANTHER" id="PTHR42855:SF2">
    <property type="entry name" value="DRUG RESISTANCE ABC TRANSPORTER,ATP-BINDING PROTEIN"/>
    <property type="match status" value="1"/>
</dbReference>
<evidence type="ECO:0000256" key="3">
    <source>
        <dbReference type="SAM" id="Coils"/>
    </source>
</evidence>
<dbReference type="InterPro" id="IPR027417">
    <property type="entry name" value="P-loop_NTPase"/>
</dbReference>
<dbReference type="PROSITE" id="PS50893">
    <property type="entry name" value="ABC_TRANSPORTER_2"/>
    <property type="match status" value="2"/>
</dbReference>
<proteinExistence type="predicted"/>
<organism evidence="5 6">
    <name type="scientific">Sporomusa silvacetica DSM 10669</name>
    <dbReference type="NCBI Taxonomy" id="1123289"/>
    <lineage>
        <taxon>Bacteria</taxon>
        <taxon>Bacillati</taxon>
        <taxon>Bacillota</taxon>
        <taxon>Negativicutes</taxon>
        <taxon>Selenomonadales</taxon>
        <taxon>Sporomusaceae</taxon>
        <taxon>Sporomusa</taxon>
    </lineage>
</organism>
<dbReference type="InterPro" id="IPR032781">
    <property type="entry name" value="ABC_tran_Xtn"/>
</dbReference>
<dbReference type="PANTHER" id="PTHR42855">
    <property type="entry name" value="ABC TRANSPORTER ATP-BINDING SUBUNIT"/>
    <property type="match status" value="1"/>
</dbReference>
<sequence length="628" mass="71627">MIEIALCAIEKYYGSNHVLQGITFQVRQGDRLGLLGKNGAGKTTVFRIIAGHEACDAGELHIRKGARVGMLEQFAIFPASWTVADVLYSAFEDLLALRKRMALLETRMAQESGPEKHIEEYGRLQQQYEAGDGYSVERNVEVICEGLRFSPEFLDQQFERLSGGEQTKAVLGRLLLREPDILLLDEPTNHLDVDAIEWLEGYLENYKGTVVVISHDRYFLDRVVNNIVEIVNGNAEFYQGSYSYFVTEKEARYSRQLEKYQQEQKKIRQLEQAAKRLHEWGRQVDNPGLHRQAFSIEKRIERMEKTEKPLQEKKINTSFAQLEFSGEDIVTVQDAVKNYGGKMVLDHVSFSIRRGERTALLGENGSGKSTLLRLITGDSCPDGGKVRLGSSVRYGYLPQVVDFPRNEGTILEKACSVLKLPEGEARRILARYRFPNESVFKSLDTLSGGEKSRLSLCFLMHNEINLLILDEPTNHLDIDSREWLETALEQFAGTILFVSHDRYFIAKFASQVLELSQGRVEQYAGGYEYYREKRRQITPVQKTGQTSENAKPARAKVLRKAPPAREAVQKAQVETAIRELEIVRQALESRLNQCGDNFAAVEELFQEKCAIDEKLEGIYQQWFDLEKE</sequence>
<keyword evidence="6" id="KW-1185">Reference proteome</keyword>
<feature type="coiled-coil region" evidence="3">
    <location>
        <begin position="570"/>
        <end position="597"/>
    </location>
</feature>
<dbReference type="CDD" id="cd03221">
    <property type="entry name" value="ABCF_EF-3"/>
    <property type="match status" value="2"/>
</dbReference>
<evidence type="ECO:0000313" key="5">
    <source>
        <dbReference type="EMBL" id="XFO68788.1"/>
    </source>
</evidence>
<dbReference type="InterPro" id="IPR003439">
    <property type="entry name" value="ABC_transporter-like_ATP-bd"/>
</dbReference>
<dbReference type="InterPro" id="IPR051309">
    <property type="entry name" value="ABCF_ATPase"/>
</dbReference>
<evidence type="ECO:0000313" key="6">
    <source>
        <dbReference type="Proteomes" id="UP000216752"/>
    </source>
</evidence>
<dbReference type="PROSITE" id="PS00211">
    <property type="entry name" value="ABC_TRANSPORTER_1"/>
    <property type="match status" value="1"/>
</dbReference>
<name>A0ABZ3ITU3_9FIRM</name>
<dbReference type="SUPFAM" id="SSF52540">
    <property type="entry name" value="P-loop containing nucleoside triphosphate hydrolases"/>
    <property type="match status" value="2"/>
</dbReference>
<gene>
    <name evidence="5" type="primary">ettA_2</name>
    <name evidence="5" type="ORF">SPSIL_050120</name>
</gene>
<accession>A0ABZ3ITU3</accession>
<dbReference type="Gene3D" id="3.40.50.300">
    <property type="entry name" value="P-loop containing nucleotide triphosphate hydrolases"/>
    <property type="match status" value="2"/>
</dbReference>
<keyword evidence="2" id="KW-0067">ATP-binding</keyword>
<dbReference type="Pfam" id="PF12848">
    <property type="entry name" value="ABC_tran_Xtn"/>
    <property type="match status" value="1"/>
</dbReference>
<dbReference type="InterPro" id="IPR017871">
    <property type="entry name" value="ABC_transporter-like_CS"/>
</dbReference>
<evidence type="ECO:0000259" key="4">
    <source>
        <dbReference type="PROSITE" id="PS50893"/>
    </source>
</evidence>
<keyword evidence="1" id="KW-0547">Nucleotide-binding</keyword>
<dbReference type="Pfam" id="PF00005">
    <property type="entry name" value="ABC_tran"/>
    <property type="match status" value="2"/>
</dbReference>
<dbReference type="RefSeq" id="WP_169717889.1">
    <property type="nucleotide sequence ID" value="NZ_CP155573.1"/>
</dbReference>
<dbReference type="InterPro" id="IPR003593">
    <property type="entry name" value="AAA+_ATPase"/>
</dbReference>
<dbReference type="SMART" id="SM00382">
    <property type="entry name" value="AAA"/>
    <property type="match status" value="2"/>
</dbReference>
<feature type="domain" description="ABC transporter" evidence="4">
    <location>
        <begin position="4"/>
        <end position="257"/>
    </location>
</feature>
<dbReference type="EMBL" id="CP155573">
    <property type="protein sequence ID" value="XFO68788.1"/>
    <property type="molecule type" value="Genomic_DNA"/>
</dbReference>
<protein>
    <submittedName>
        <fullName evidence="5">Energy-dependent translational throttle protein EttA</fullName>
    </submittedName>
</protein>
<feature type="coiled-coil region" evidence="3">
    <location>
        <begin position="246"/>
        <end position="280"/>
    </location>
</feature>
<reference evidence="5" key="1">
    <citation type="submission" date="2024-05" db="EMBL/GenBank/DDBJ databases">
        <title>Isolation and characterization of Sporomusa carbonis sp. nov., a carboxydotrophic hydrogenogen in the genus of Sporomusa isolated from a charcoal burning pile.</title>
        <authorList>
            <person name="Boeer T."/>
            <person name="Rosenbaum F."/>
            <person name="Eysell L."/>
            <person name="Mueller V."/>
            <person name="Daniel R."/>
            <person name="Poehlein A."/>
        </authorList>
    </citation>
    <scope>NUCLEOTIDE SEQUENCE [LARGE SCALE GENOMIC DNA]</scope>
    <source>
        <strain evidence="5">DSM 10669</strain>
    </source>
</reference>
<evidence type="ECO:0000256" key="2">
    <source>
        <dbReference type="ARBA" id="ARBA00022840"/>
    </source>
</evidence>
<evidence type="ECO:0000256" key="1">
    <source>
        <dbReference type="ARBA" id="ARBA00022741"/>
    </source>
</evidence>
<feature type="domain" description="ABC transporter" evidence="4">
    <location>
        <begin position="330"/>
        <end position="542"/>
    </location>
</feature>
<keyword evidence="3" id="KW-0175">Coiled coil</keyword>
<dbReference type="NCBIfam" id="NF000355">
    <property type="entry name" value="ribo_prot_ABC_F"/>
    <property type="match status" value="1"/>
</dbReference>
<dbReference type="Proteomes" id="UP000216752">
    <property type="component" value="Chromosome"/>
</dbReference>